<protein>
    <submittedName>
        <fullName evidence="5">OmpH family outer membrane protein</fullName>
    </submittedName>
</protein>
<gene>
    <name evidence="5" type="ORF">KK083_08470</name>
</gene>
<keyword evidence="4" id="KW-1133">Transmembrane helix</keyword>
<dbReference type="GO" id="GO:0050821">
    <property type="term" value="P:protein stabilization"/>
    <property type="evidence" value="ECO:0007669"/>
    <property type="project" value="TreeGrafter"/>
</dbReference>
<evidence type="ECO:0000256" key="3">
    <source>
        <dbReference type="SAM" id="Coils"/>
    </source>
</evidence>
<keyword evidence="6" id="KW-1185">Reference proteome</keyword>
<comment type="caution">
    <text evidence="5">The sequence shown here is derived from an EMBL/GenBank/DDBJ whole genome shotgun (WGS) entry which is preliminary data.</text>
</comment>
<dbReference type="GO" id="GO:0051082">
    <property type="term" value="F:unfolded protein binding"/>
    <property type="evidence" value="ECO:0007669"/>
    <property type="project" value="InterPro"/>
</dbReference>
<reference evidence="5 6" key="1">
    <citation type="submission" date="2021-05" db="EMBL/GenBank/DDBJ databases">
        <title>A Polyphasic approach of four new species of the genus Ohtaekwangia: Ohtaekwangia histidinii sp. nov., Ohtaekwangia cretensis sp. nov., Ohtaekwangia indiensis sp. nov., Ohtaekwangia reichenbachii sp. nov. from diverse environment.</title>
        <authorList>
            <person name="Octaviana S."/>
        </authorList>
    </citation>
    <scope>NUCLEOTIDE SEQUENCE [LARGE SCALE GENOMIC DNA]</scope>
    <source>
        <strain evidence="5 6">PWU4</strain>
    </source>
</reference>
<dbReference type="EMBL" id="JAHESF010000006">
    <property type="protein sequence ID" value="MBT1696903.1"/>
    <property type="molecule type" value="Genomic_DNA"/>
</dbReference>
<evidence type="ECO:0000313" key="5">
    <source>
        <dbReference type="EMBL" id="MBT1696903.1"/>
    </source>
</evidence>
<proteinExistence type="inferred from homology"/>
<feature type="coiled-coil region" evidence="3">
    <location>
        <begin position="76"/>
        <end position="125"/>
    </location>
</feature>
<dbReference type="SMART" id="SM00935">
    <property type="entry name" value="OmpH"/>
    <property type="match status" value="1"/>
</dbReference>
<comment type="similarity">
    <text evidence="1">Belongs to the Skp family.</text>
</comment>
<name>A0AAP2DIB5_9BACT</name>
<dbReference type="InterPro" id="IPR005632">
    <property type="entry name" value="Chaperone_Skp"/>
</dbReference>
<dbReference type="RefSeq" id="WP_254162446.1">
    <property type="nucleotide sequence ID" value="NZ_JAHESF010000006.1"/>
</dbReference>
<keyword evidence="4" id="KW-0472">Membrane</keyword>
<dbReference type="SUPFAM" id="SSF111384">
    <property type="entry name" value="OmpH-like"/>
    <property type="match status" value="1"/>
</dbReference>
<dbReference type="Pfam" id="PF03938">
    <property type="entry name" value="OmpH"/>
    <property type="match status" value="1"/>
</dbReference>
<evidence type="ECO:0000256" key="2">
    <source>
        <dbReference type="ARBA" id="ARBA00022729"/>
    </source>
</evidence>
<dbReference type="InterPro" id="IPR024930">
    <property type="entry name" value="Skp_dom_sf"/>
</dbReference>
<keyword evidence="2" id="KW-0732">Signal</keyword>
<dbReference type="AlphaFoldDB" id="A0AAP2DIB5"/>
<feature type="transmembrane region" description="Helical" evidence="4">
    <location>
        <begin position="6"/>
        <end position="24"/>
    </location>
</feature>
<dbReference type="GO" id="GO:0005829">
    <property type="term" value="C:cytosol"/>
    <property type="evidence" value="ECO:0007669"/>
    <property type="project" value="TreeGrafter"/>
</dbReference>
<keyword evidence="3" id="KW-0175">Coiled coil</keyword>
<keyword evidence="4" id="KW-0812">Transmembrane</keyword>
<dbReference type="Gene3D" id="3.30.910.20">
    <property type="entry name" value="Skp domain"/>
    <property type="match status" value="1"/>
</dbReference>
<sequence length="208" mass="23327">MKNLSLVLNIVLLVAVCVLFYLHFSGPKSASSYSGSGDTTSVDLKIAYINSDTVLKYYEYLKVNKEQLEAKTKKMDQDYRNRAMGLQSEIQAYQRNVNSMTLGQVRATEEDLGKKQQNLQMYQQSLAQALMEEEAKLNRELYGRVTAFLKKYGQERGLQVVLKYDPASDVLFGGPGLDISQDVIKGLNDEYQVEKAGGKVKADTTAKK</sequence>
<dbReference type="Proteomes" id="UP001319200">
    <property type="component" value="Unassembled WGS sequence"/>
</dbReference>
<accession>A0AAP2DIB5</accession>
<evidence type="ECO:0000256" key="1">
    <source>
        <dbReference type="ARBA" id="ARBA00009091"/>
    </source>
</evidence>
<evidence type="ECO:0000313" key="6">
    <source>
        <dbReference type="Proteomes" id="UP001319200"/>
    </source>
</evidence>
<dbReference type="PANTHER" id="PTHR35089">
    <property type="entry name" value="CHAPERONE PROTEIN SKP"/>
    <property type="match status" value="1"/>
</dbReference>
<organism evidence="5 6">
    <name type="scientific">Chryseosolibacter histidini</name>
    <dbReference type="NCBI Taxonomy" id="2782349"/>
    <lineage>
        <taxon>Bacteria</taxon>
        <taxon>Pseudomonadati</taxon>
        <taxon>Bacteroidota</taxon>
        <taxon>Cytophagia</taxon>
        <taxon>Cytophagales</taxon>
        <taxon>Chryseotaleaceae</taxon>
        <taxon>Chryseosolibacter</taxon>
    </lineage>
</organism>
<dbReference type="PANTHER" id="PTHR35089:SF1">
    <property type="entry name" value="CHAPERONE PROTEIN SKP"/>
    <property type="match status" value="1"/>
</dbReference>
<evidence type="ECO:0000256" key="4">
    <source>
        <dbReference type="SAM" id="Phobius"/>
    </source>
</evidence>